<keyword evidence="1" id="KW-0175">Coiled coil</keyword>
<evidence type="ECO:0000256" key="1">
    <source>
        <dbReference type="SAM" id="Coils"/>
    </source>
</evidence>
<proteinExistence type="predicted"/>
<dbReference type="EMBL" id="JBHSKF010000019">
    <property type="protein sequence ID" value="MFC5290921.1"/>
    <property type="molecule type" value="Genomic_DNA"/>
</dbReference>
<protein>
    <recommendedName>
        <fullName evidence="4">Excreted virulence factor EspC (Type VII ESX diderm)</fullName>
    </recommendedName>
</protein>
<dbReference type="RefSeq" id="WP_378250820.1">
    <property type="nucleotide sequence ID" value="NZ_JBHSKF010000019.1"/>
</dbReference>
<evidence type="ECO:0000313" key="2">
    <source>
        <dbReference type="EMBL" id="MFC5290921.1"/>
    </source>
</evidence>
<keyword evidence="3" id="KW-1185">Reference proteome</keyword>
<dbReference type="Proteomes" id="UP001596157">
    <property type="component" value="Unassembled WGS sequence"/>
</dbReference>
<reference evidence="3" key="1">
    <citation type="journal article" date="2019" name="Int. J. Syst. Evol. Microbiol.">
        <title>The Global Catalogue of Microorganisms (GCM) 10K type strain sequencing project: providing services to taxonomists for standard genome sequencing and annotation.</title>
        <authorList>
            <consortium name="The Broad Institute Genomics Platform"/>
            <consortium name="The Broad Institute Genome Sequencing Center for Infectious Disease"/>
            <person name="Wu L."/>
            <person name="Ma J."/>
        </authorList>
    </citation>
    <scope>NUCLEOTIDE SEQUENCE [LARGE SCALE GENOMIC DNA]</scope>
    <source>
        <strain evidence="3">CCUG 59778</strain>
    </source>
</reference>
<sequence length="88" mass="9881">MSASPAIEAAAERLNRCVDDLSSELAAVIDVYEQLKKANDRFQKRLGGLDERNAEHVESCAAYWRTVCSHDLARASSSLDDFRRNIPR</sequence>
<gene>
    <name evidence="2" type="ORF">ACFPM7_28055</name>
</gene>
<evidence type="ECO:0008006" key="4">
    <source>
        <dbReference type="Google" id="ProtNLM"/>
    </source>
</evidence>
<evidence type="ECO:0000313" key="3">
    <source>
        <dbReference type="Proteomes" id="UP001596157"/>
    </source>
</evidence>
<feature type="coiled-coil region" evidence="1">
    <location>
        <begin position="18"/>
        <end position="52"/>
    </location>
</feature>
<comment type="caution">
    <text evidence="2">The sequence shown here is derived from an EMBL/GenBank/DDBJ whole genome shotgun (WGS) entry which is preliminary data.</text>
</comment>
<name>A0ABW0EW08_9PSEU</name>
<organism evidence="2 3">
    <name type="scientific">Actinokineospora guangxiensis</name>
    <dbReference type="NCBI Taxonomy" id="1490288"/>
    <lineage>
        <taxon>Bacteria</taxon>
        <taxon>Bacillati</taxon>
        <taxon>Actinomycetota</taxon>
        <taxon>Actinomycetes</taxon>
        <taxon>Pseudonocardiales</taxon>
        <taxon>Pseudonocardiaceae</taxon>
        <taxon>Actinokineospora</taxon>
    </lineage>
</organism>
<accession>A0ABW0EW08</accession>